<feature type="region of interest" description="Disordered" evidence="1">
    <location>
        <begin position="1"/>
        <end position="164"/>
    </location>
</feature>
<comment type="caution">
    <text evidence="2">The sequence shown here is derived from an EMBL/GenBank/DDBJ whole genome shotgun (WGS) entry which is preliminary data.</text>
</comment>
<dbReference type="EMBL" id="JALKHS010000011">
    <property type="protein sequence ID" value="MCK0532662.1"/>
    <property type="molecule type" value="Genomic_DNA"/>
</dbReference>
<reference evidence="2 3" key="1">
    <citation type="submission" date="2022-04" db="EMBL/GenBank/DDBJ databases">
        <authorList>
            <person name="Huq M.A."/>
        </authorList>
    </citation>
    <scope>NUCLEOTIDE SEQUENCE [LARGE SCALE GENOMIC DNA]</scope>
    <source>
        <strain evidence="2 3">MAH-33</strain>
    </source>
</reference>
<evidence type="ECO:0000256" key="1">
    <source>
        <dbReference type="SAM" id="MobiDB-lite"/>
    </source>
</evidence>
<name>A0ABT0E0D9_9SPHN</name>
<evidence type="ECO:0000313" key="3">
    <source>
        <dbReference type="Proteomes" id="UP001203512"/>
    </source>
</evidence>
<keyword evidence="3" id="KW-1185">Reference proteome</keyword>
<feature type="compositionally biased region" description="Basic and acidic residues" evidence="1">
    <location>
        <begin position="153"/>
        <end position="164"/>
    </location>
</feature>
<protein>
    <submittedName>
        <fullName evidence="2">Uncharacterized protein</fullName>
    </submittedName>
</protein>
<proteinExistence type="predicted"/>
<dbReference type="RefSeq" id="WP_247233407.1">
    <property type="nucleotide sequence ID" value="NZ_JALKHS010000011.1"/>
</dbReference>
<gene>
    <name evidence="2" type="ORF">MU848_13825</name>
</gene>
<sequence>MNDRNAFLQGQGSPIKDDAAPPEQGWRGERSANEVAGAQSQRRHIPGVGPEVEEISGTAFAEAKGLDQPPQDEDGEEKRTLPESGSRGEQGGDGVSDLSMAGSSPGGESAGAPYPHGRRKTGNDPGSIMGHGGQSEIDYHGPGHLGSTNTGDDDNRNGVAEKDD</sequence>
<evidence type="ECO:0000313" key="2">
    <source>
        <dbReference type="EMBL" id="MCK0532662.1"/>
    </source>
</evidence>
<dbReference type="Proteomes" id="UP001203512">
    <property type="component" value="Unassembled WGS sequence"/>
</dbReference>
<organism evidence="2 3">
    <name type="scientific">Sphingobium agri</name>
    <dbReference type="NCBI Taxonomy" id="2933566"/>
    <lineage>
        <taxon>Bacteria</taxon>
        <taxon>Pseudomonadati</taxon>
        <taxon>Pseudomonadota</taxon>
        <taxon>Alphaproteobacteria</taxon>
        <taxon>Sphingomonadales</taxon>
        <taxon>Sphingomonadaceae</taxon>
        <taxon>Sphingobium</taxon>
    </lineage>
</organism>
<accession>A0ABT0E0D9</accession>